<gene>
    <name evidence="1" type="ORF">JIG36_48365</name>
</gene>
<name>A0ABS2ATY7_9ACTN</name>
<accession>A0ABS2ATY7</accession>
<reference evidence="1 2" key="1">
    <citation type="submission" date="2021-01" db="EMBL/GenBank/DDBJ databases">
        <title>Actinoplanes sp. nov. LDG1-06 isolated from lichen.</title>
        <authorList>
            <person name="Saeng-In P."/>
            <person name="Phongsopitanun W."/>
            <person name="Kanchanasin P."/>
            <person name="Yuki M."/>
            <person name="Kudo T."/>
            <person name="Ohkuma M."/>
            <person name="Tanasupawat S."/>
        </authorList>
    </citation>
    <scope>NUCLEOTIDE SEQUENCE [LARGE SCALE GENOMIC DNA]</scope>
    <source>
        <strain evidence="1 2">LDG1-06</strain>
    </source>
</reference>
<protein>
    <submittedName>
        <fullName evidence="1">Uncharacterized protein</fullName>
    </submittedName>
</protein>
<comment type="caution">
    <text evidence="1">The sequence shown here is derived from an EMBL/GenBank/DDBJ whole genome shotgun (WGS) entry which is preliminary data.</text>
</comment>
<dbReference type="EMBL" id="JAENHP010000034">
    <property type="protein sequence ID" value="MBM2623338.1"/>
    <property type="molecule type" value="Genomic_DNA"/>
</dbReference>
<evidence type="ECO:0000313" key="1">
    <source>
        <dbReference type="EMBL" id="MBM2623338.1"/>
    </source>
</evidence>
<proteinExistence type="predicted"/>
<dbReference type="Proteomes" id="UP000632138">
    <property type="component" value="Unassembled WGS sequence"/>
</dbReference>
<evidence type="ECO:0000313" key="2">
    <source>
        <dbReference type="Proteomes" id="UP000632138"/>
    </source>
</evidence>
<sequence length="96" mass="10476">MKWMLLTFGLLVLAAVGTVAWQWSETRWAGQYLLGRRNTRGGEPLRPRCLPCLGTGRLGPEPERTLNVRGAGFEDRAGPAAVCPRCRGTGTAPDPR</sequence>
<dbReference type="RefSeq" id="WP_203383692.1">
    <property type="nucleotide sequence ID" value="NZ_JAENHP010000034.1"/>
</dbReference>
<keyword evidence="2" id="KW-1185">Reference proteome</keyword>
<organism evidence="1 2">
    <name type="scientific">Paractinoplanes ovalisporus</name>
    <dbReference type="NCBI Taxonomy" id="2810368"/>
    <lineage>
        <taxon>Bacteria</taxon>
        <taxon>Bacillati</taxon>
        <taxon>Actinomycetota</taxon>
        <taxon>Actinomycetes</taxon>
        <taxon>Micromonosporales</taxon>
        <taxon>Micromonosporaceae</taxon>
        <taxon>Paractinoplanes</taxon>
    </lineage>
</organism>